<proteinExistence type="predicted"/>
<evidence type="ECO:0000256" key="1">
    <source>
        <dbReference type="SAM" id="MobiDB-lite"/>
    </source>
</evidence>
<dbReference type="EMBL" id="AP023091">
    <property type="protein sequence ID" value="BCE23625.1"/>
    <property type="molecule type" value="Genomic_DNA"/>
</dbReference>
<dbReference type="AlphaFoldDB" id="A0A809ZD37"/>
<feature type="region of interest" description="Disordered" evidence="1">
    <location>
        <begin position="25"/>
        <end position="51"/>
    </location>
</feature>
<protein>
    <submittedName>
        <fullName evidence="3">Uncharacterized protein</fullName>
    </submittedName>
</protein>
<organism evidence="3">
    <name type="scientific">Bradyrhizobium diazoefficiens</name>
    <dbReference type="NCBI Taxonomy" id="1355477"/>
    <lineage>
        <taxon>Bacteria</taxon>
        <taxon>Pseudomonadati</taxon>
        <taxon>Pseudomonadota</taxon>
        <taxon>Alphaproteobacteria</taxon>
        <taxon>Hyphomicrobiales</taxon>
        <taxon>Nitrobacteraceae</taxon>
        <taxon>Bradyrhizobium</taxon>
    </lineage>
</organism>
<gene>
    <name evidence="2" type="ORF">XF1B_63060</name>
    <name evidence="3" type="ORF">XF4B_62340</name>
</gene>
<name>A0A809ZD37_9BRAD</name>
<sequence length="150" mass="16205">MISVSRSAIDSFTRVGMLVSPKPGNSITIAPTRAKTSMKAAASAGSSETSMRMTECLGSNIRTPSRQALLRMLEPKRHSQISIVVRLLDLTCANATRGAPRANVKSTARRILPQPPMIRDEIRSMWAWSESAMNGSASSIVAKMARIFGT</sequence>
<reference evidence="2" key="1">
    <citation type="submission" date="2020-05" db="EMBL/GenBank/DDBJ databases">
        <title>Complete genome sequence of Bradyrhizobium diazoefficiens XF1 isolated from soybean nodule.</title>
        <authorList>
            <person name="Noda R."/>
            <person name="Kakizaki K."/>
            <person name="Minamisawa K."/>
        </authorList>
    </citation>
    <scope>NUCLEOTIDE SEQUENCE</scope>
    <source>
        <strain evidence="2">XF1</strain>
    </source>
</reference>
<evidence type="ECO:0000313" key="3">
    <source>
        <dbReference type="EMBL" id="BCE49885.1"/>
    </source>
</evidence>
<evidence type="ECO:0000313" key="2">
    <source>
        <dbReference type="EMBL" id="BCE23625.1"/>
    </source>
</evidence>
<dbReference type="EMBL" id="AP023094">
    <property type="protein sequence ID" value="BCE49885.1"/>
    <property type="molecule type" value="Genomic_DNA"/>
</dbReference>
<accession>A0A809ZD37</accession>
<reference evidence="3" key="2">
    <citation type="submission" date="2020-05" db="EMBL/GenBank/DDBJ databases">
        <title>Complete genome sequence of Bradyrhizobium diazoefficiens XF4 isolated from soybean nodule.</title>
        <authorList>
            <person name="Noda R."/>
            <person name="Kakizaki K."/>
            <person name="Minamisawa K."/>
        </authorList>
    </citation>
    <scope>NUCLEOTIDE SEQUENCE</scope>
    <source>
        <strain evidence="3">XF4</strain>
    </source>
</reference>